<sequence>MLEALINARVADIVDPPRSWRKDMKAAFLRLPRDLQRYFAAHEKQREATIARALSERADAVKKLQAVEAKLSATEDRLDRAQAQLAKHEKANGNAENKDAPA</sequence>
<evidence type="ECO:0000313" key="3">
    <source>
        <dbReference type="Proteomes" id="UP000290174"/>
    </source>
</evidence>
<reference evidence="2 3" key="1">
    <citation type="submission" date="2018-11" db="EMBL/GenBank/DDBJ databases">
        <title>Bradyrhizobium sp. nov., isolated from effective nodules of peanut in China.</title>
        <authorList>
            <person name="Li Y."/>
        </authorList>
    </citation>
    <scope>NUCLEOTIDE SEQUENCE [LARGE SCALE GENOMIC DNA]</scope>
    <source>
        <strain evidence="2 3">CCBAU 51770</strain>
    </source>
</reference>
<dbReference type="SUPFAM" id="SSF57997">
    <property type="entry name" value="Tropomyosin"/>
    <property type="match status" value="1"/>
</dbReference>
<comment type="caution">
    <text evidence="2">The sequence shown here is derived from an EMBL/GenBank/DDBJ whole genome shotgun (WGS) entry which is preliminary data.</text>
</comment>
<name>A0A4Q0Q8Y6_9BRAD</name>
<evidence type="ECO:0000313" key="2">
    <source>
        <dbReference type="EMBL" id="RXG85343.1"/>
    </source>
</evidence>
<evidence type="ECO:0000256" key="1">
    <source>
        <dbReference type="SAM" id="MobiDB-lite"/>
    </source>
</evidence>
<dbReference type="Proteomes" id="UP000290174">
    <property type="component" value="Unassembled WGS sequence"/>
</dbReference>
<organism evidence="2 3">
    <name type="scientific">Bradyrhizobium zhanjiangense</name>
    <dbReference type="NCBI Taxonomy" id="1325107"/>
    <lineage>
        <taxon>Bacteria</taxon>
        <taxon>Pseudomonadati</taxon>
        <taxon>Pseudomonadota</taxon>
        <taxon>Alphaproteobacteria</taxon>
        <taxon>Hyphomicrobiales</taxon>
        <taxon>Nitrobacteraceae</taxon>
        <taxon>Bradyrhizobium</taxon>
    </lineage>
</organism>
<proteinExistence type="predicted"/>
<gene>
    <name evidence="2" type="ORF">EAS61_36445</name>
</gene>
<dbReference type="EMBL" id="RKMK01000059">
    <property type="protein sequence ID" value="RXG85343.1"/>
    <property type="molecule type" value="Genomic_DNA"/>
</dbReference>
<protein>
    <submittedName>
        <fullName evidence="2">Uncharacterized protein</fullName>
    </submittedName>
</protein>
<dbReference type="AlphaFoldDB" id="A0A4Q0Q8Y6"/>
<accession>A0A4Q0Q8Y6</accession>
<feature type="region of interest" description="Disordered" evidence="1">
    <location>
        <begin position="81"/>
        <end position="102"/>
    </location>
</feature>